<evidence type="ECO:0000313" key="4">
    <source>
        <dbReference type="Proteomes" id="UP000189935"/>
    </source>
</evidence>
<feature type="signal peptide" evidence="2">
    <location>
        <begin position="1"/>
        <end position="30"/>
    </location>
</feature>
<protein>
    <submittedName>
        <fullName evidence="3">Urease accessory protein</fullName>
    </submittedName>
</protein>
<evidence type="ECO:0000256" key="1">
    <source>
        <dbReference type="SAM" id="Phobius"/>
    </source>
</evidence>
<evidence type="ECO:0000313" key="3">
    <source>
        <dbReference type="EMBL" id="SHK41979.1"/>
    </source>
</evidence>
<dbReference type="Proteomes" id="UP000189935">
    <property type="component" value="Chromosome I"/>
</dbReference>
<keyword evidence="1" id="KW-0812">Transmembrane</keyword>
<feature type="transmembrane region" description="Helical" evidence="1">
    <location>
        <begin position="54"/>
        <end position="73"/>
    </location>
</feature>
<keyword evidence="2" id="KW-0732">Signal</keyword>
<dbReference type="Pfam" id="PF04955">
    <property type="entry name" value="HupE_UreJ"/>
    <property type="match status" value="1"/>
</dbReference>
<dbReference type="RefSeq" id="WP_079539285.1">
    <property type="nucleotide sequence ID" value="NZ_LT670844.1"/>
</dbReference>
<feature type="transmembrane region" description="Helical" evidence="1">
    <location>
        <begin position="102"/>
        <end position="120"/>
    </location>
</feature>
<keyword evidence="1" id="KW-1133">Transmembrane helix</keyword>
<feature type="transmembrane region" description="Helical" evidence="1">
    <location>
        <begin position="80"/>
        <end position="96"/>
    </location>
</feature>
<reference evidence="3 4" key="1">
    <citation type="submission" date="2016-11" db="EMBL/GenBank/DDBJ databases">
        <authorList>
            <person name="Jaros S."/>
            <person name="Januszkiewicz K."/>
            <person name="Wedrychowicz H."/>
        </authorList>
    </citation>
    <scope>NUCLEOTIDE SEQUENCE [LARGE SCALE GENOMIC DNA]</scope>
    <source>
        <strain evidence="3 4">GAS499</strain>
    </source>
</reference>
<feature type="transmembrane region" description="Helical" evidence="1">
    <location>
        <begin position="190"/>
        <end position="213"/>
    </location>
</feature>
<feature type="transmembrane region" description="Helical" evidence="1">
    <location>
        <begin position="127"/>
        <end position="144"/>
    </location>
</feature>
<evidence type="ECO:0000256" key="2">
    <source>
        <dbReference type="SAM" id="SignalP"/>
    </source>
</evidence>
<sequence length="215" mass="21368">MKTLLNRSLLNKLSVLVVGAAMLAPAQALAHHMMGGKVPVTFMQGLLSGLGHPIIGLDHFAAVVGVGILAALLGRGVRPVLAFSAAMILGVALHLASANIPAAELLVGLSTLLIGGLVALRLSLGVLPAAVLFAAVGVFHGYALGESIVGAEASPLGAYLAGLFVIQTAIAVAAYAATTRIQQRAPSFNRAGMAAAGALIALIGAVMVATAGFPG</sequence>
<feature type="transmembrane region" description="Helical" evidence="1">
    <location>
        <begin position="156"/>
        <end position="178"/>
    </location>
</feature>
<feature type="chain" id="PRO_5012409770" evidence="2">
    <location>
        <begin position="31"/>
        <end position="215"/>
    </location>
</feature>
<gene>
    <name evidence="3" type="ORF">SAMN05444159_3214</name>
</gene>
<dbReference type="OrthoDB" id="9808192at2"/>
<proteinExistence type="predicted"/>
<keyword evidence="1" id="KW-0472">Membrane</keyword>
<dbReference type="AlphaFoldDB" id="A0A1M6SBH2"/>
<dbReference type="EMBL" id="LT670844">
    <property type="protein sequence ID" value="SHK41979.1"/>
    <property type="molecule type" value="Genomic_DNA"/>
</dbReference>
<dbReference type="InterPro" id="IPR007038">
    <property type="entry name" value="HupE_UreJ"/>
</dbReference>
<accession>A0A1M6SBH2</accession>
<organism evidence="3 4">
    <name type="scientific">Bradyrhizobium lablabi</name>
    <dbReference type="NCBI Taxonomy" id="722472"/>
    <lineage>
        <taxon>Bacteria</taxon>
        <taxon>Pseudomonadati</taxon>
        <taxon>Pseudomonadota</taxon>
        <taxon>Alphaproteobacteria</taxon>
        <taxon>Hyphomicrobiales</taxon>
        <taxon>Nitrobacteraceae</taxon>
        <taxon>Bradyrhizobium</taxon>
    </lineage>
</organism>
<name>A0A1M6SBH2_9BRAD</name>